<dbReference type="PANTHER" id="PTHR10252:SF54">
    <property type="entry name" value="CHROMATIN ACCESSIBILITY COMPLEX PROTEIN 1"/>
    <property type="match status" value="1"/>
</dbReference>
<feature type="domain" description="Transcription factor CBF/NF-Y/archaeal histone" evidence="4">
    <location>
        <begin position="39"/>
        <end position="104"/>
    </location>
</feature>
<organism evidence="5 6">
    <name type="scientific">Geranomyces variabilis</name>
    <dbReference type="NCBI Taxonomy" id="109894"/>
    <lineage>
        <taxon>Eukaryota</taxon>
        <taxon>Fungi</taxon>
        <taxon>Fungi incertae sedis</taxon>
        <taxon>Chytridiomycota</taxon>
        <taxon>Chytridiomycota incertae sedis</taxon>
        <taxon>Chytridiomycetes</taxon>
        <taxon>Spizellomycetales</taxon>
        <taxon>Powellomycetaceae</taxon>
        <taxon>Geranomyces</taxon>
    </lineage>
</organism>
<dbReference type="InterPro" id="IPR009072">
    <property type="entry name" value="Histone-fold"/>
</dbReference>
<dbReference type="Proteomes" id="UP001212152">
    <property type="component" value="Unassembled WGS sequence"/>
</dbReference>
<protein>
    <recommendedName>
        <fullName evidence="4">Transcription factor CBF/NF-Y/archaeal histone domain-containing protein</fullName>
    </recommendedName>
</protein>
<evidence type="ECO:0000256" key="2">
    <source>
        <dbReference type="ARBA" id="ARBA00023242"/>
    </source>
</evidence>
<dbReference type="GO" id="GO:0006261">
    <property type="term" value="P:DNA-templated DNA replication"/>
    <property type="evidence" value="ECO:0007669"/>
    <property type="project" value="TreeGrafter"/>
</dbReference>
<dbReference type="GO" id="GO:0046982">
    <property type="term" value="F:protein heterodimerization activity"/>
    <property type="evidence" value="ECO:0007669"/>
    <property type="project" value="InterPro"/>
</dbReference>
<dbReference type="CDD" id="cd23645">
    <property type="entry name" value="HFD_Dpb3-like"/>
    <property type="match status" value="1"/>
</dbReference>
<dbReference type="AlphaFoldDB" id="A0AAD5TFX1"/>
<dbReference type="PANTHER" id="PTHR10252">
    <property type="entry name" value="HISTONE-LIKE TRANSCRIPTION FACTOR CCAAT-RELATED"/>
    <property type="match status" value="1"/>
</dbReference>
<feature type="region of interest" description="Disordered" evidence="3">
    <location>
        <begin position="1"/>
        <end position="33"/>
    </location>
</feature>
<comment type="caution">
    <text evidence="5">The sequence shown here is derived from an EMBL/GenBank/DDBJ whole genome shotgun (WGS) entry which is preliminary data.</text>
</comment>
<keyword evidence="6" id="KW-1185">Reference proteome</keyword>
<dbReference type="InterPro" id="IPR050568">
    <property type="entry name" value="Transcr_DNA_Rep_Reg"/>
</dbReference>
<evidence type="ECO:0000259" key="4">
    <source>
        <dbReference type="Pfam" id="PF00808"/>
    </source>
</evidence>
<dbReference type="InterPro" id="IPR003958">
    <property type="entry name" value="CBFA_NFYB_domain"/>
</dbReference>
<evidence type="ECO:0000313" key="5">
    <source>
        <dbReference type="EMBL" id="KAJ3175047.1"/>
    </source>
</evidence>
<sequence length="182" mass="18875">MPEHPPASSAHPPASSAPAGGQQQQQQQQQHPPAILKAAFPQARVKSIMRGEDVAAAPVVGHDAVFAATLATEMFLEYLVERSFANTRGEGRRVVGYRDIAKAVTDTMDLAFLEDVIPQTVPIKAALETREKLLKMQEAFAPTIAAAGAAAEAAAAAAASAAKQTEKLEGGTETTAGAAPPP</sequence>
<gene>
    <name evidence="5" type="ORF">HDU87_006443</name>
</gene>
<evidence type="ECO:0000256" key="1">
    <source>
        <dbReference type="ARBA" id="ARBA00004123"/>
    </source>
</evidence>
<dbReference type="EMBL" id="JADGJQ010000056">
    <property type="protein sequence ID" value="KAJ3175047.1"/>
    <property type="molecule type" value="Genomic_DNA"/>
</dbReference>
<comment type="subcellular location">
    <subcellularLocation>
        <location evidence="1">Nucleus</location>
    </subcellularLocation>
</comment>
<dbReference type="Pfam" id="PF00808">
    <property type="entry name" value="CBFD_NFYB_HMF"/>
    <property type="match status" value="1"/>
</dbReference>
<evidence type="ECO:0000256" key="3">
    <source>
        <dbReference type="SAM" id="MobiDB-lite"/>
    </source>
</evidence>
<dbReference type="Gene3D" id="1.10.20.10">
    <property type="entry name" value="Histone, subunit A"/>
    <property type="match status" value="1"/>
</dbReference>
<proteinExistence type="predicted"/>
<accession>A0AAD5TFX1</accession>
<reference evidence="5" key="1">
    <citation type="submission" date="2020-05" db="EMBL/GenBank/DDBJ databases">
        <title>Phylogenomic resolution of chytrid fungi.</title>
        <authorList>
            <person name="Stajich J.E."/>
            <person name="Amses K."/>
            <person name="Simmons R."/>
            <person name="Seto K."/>
            <person name="Myers J."/>
            <person name="Bonds A."/>
            <person name="Quandt C.A."/>
            <person name="Barry K."/>
            <person name="Liu P."/>
            <person name="Grigoriev I."/>
            <person name="Longcore J.E."/>
            <person name="James T.Y."/>
        </authorList>
    </citation>
    <scope>NUCLEOTIDE SEQUENCE</scope>
    <source>
        <strain evidence="5">JEL0379</strain>
    </source>
</reference>
<name>A0AAD5TFX1_9FUNG</name>
<dbReference type="GO" id="GO:0008623">
    <property type="term" value="C:CHRAC"/>
    <property type="evidence" value="ECO:0007669"/>
    <property type="project" value="TreeGrafter"/>
</dbReference>
<feature type="region of interest" description="Disordered" evidence="3">
    <location>
        <begin position="162"/>
        <end position="182"/>
    </location>
</feature>
<dbReference type="SUPFAM" id="SSF47113">
    <property type="entry name" value="Histone-fold"/>
    <property type="match status" value="1"/>
</dbReference>
<evidence type="ECO:0000313" key="6">
    <source>
        <dbReference type="Proteomes" id="UP001212152"/>
    </source>
</evidence>
<keyword evidence="2" id="KW-0539">Nucleus</keyword>